<sequence length="210" mass="23478">MDERIDVLDEAGGRTGEVVWKSEAHRLGLWHGCFHCWICAPATGTGGPFLLAQRRAAEKDTWPGYLDVTAAGHLATGEEPLDGLREVEEELGLPVHPDRLVPLGTRRVELEIPGGLDREFHHVFLLLEDTPPRDLRLQREEVEAVLRIDLDDAEILWSAGSAPAREYPAGAPFDTRIVPEDFVPYEDDYLRQVSLAARQTLAGNRPEKIF</sequence>
<proteinExistence type="predicted"/>
<keyword evidence="3" id="KW-1185">Reference proteome</keyword>
<name>A0A6G8Q5C6_9ACTN</name>
<evidence type="ECO:0000313" key="2">
    <source>
        <dbReference type="EMBL" id="QIN81643.1"/>
    </source>
</evidence>
<dbReference type="Proteomes" id="UP000501452">
    <property type="component" value="Chromosome"/>
</dbReference>
<feature type="domain" description="Nudix hydrolase" evidence="1">
    <location>
        <begin position="29"/>
        <end position="172"/>
    </location>
</feature>
<protein>
    <submittedName>
        <fullName evidence="2">NUDIX domain-containing protein</fullName>
    </submittedName>
</protein>
<reference evidence="2 3" key="1">
    <citation type="submission" date="2019-10" db="EMBL/GenBank/DDBJ databases">
        <title>Rubrobacter sp nov SCSIO 52090 isolated from a deep-sea sediment in the South China Sea.</title>
        <authorList>
            <person name="Chen R.W."/>
        </authorList>
    </citation>
    <scope>NUCLEOTIDE SEQUENCE [LARGE SCALE GENOMIC DNA]</scope>
    <source>
        <strain evidence="2 3">SCSIO 52909</strain>
    </source>
</reference>
<evidence type="ECO:0000259" key="1">
    <source>
        <dbReference type="PROSITE" id="PS51462"/>
    </source>
</evidence>
<dbReference type="AlphaFoldDB" id="A0A6G8Q5C6"/>
<dbReference type="PROSITE" id="PS51462">
    <property type="entry name" value="NUDIX"/>
    <property type="match status" value="1"/>
</dbReference>
<dbReference type="Gene3D" id="3.90.79.10">
    <property type="entry name" value="Nucleoside Triphosphate Pyrophosphohydrolase"/>
    <property type="match status" value="1"/>
</dbReference>
<dbReference type="EMBL" id="CP045119">
    <property type="protein sequence ID" value="QIN81643.1"/>
    <property type="molecule type" value="Genomic_DNA"/>
</dbReference>
<dbReference type="PANTHER" id="PTHR10885">
    <property type="entry name" value="ISOPENTENYL-DIPHOSPHATE DELTA-ISOMERASE"/>
    <property type="match status" value="1"/>
</dbReference>
<evidence type="ECO:0000313" key="3">
    <source>
        <dbReference type="Proteomes" id="UP000501452"/>
    </source>
</evidence>
<dbReference type="SUPFAM" id="SSF55811">
    <property type="entry name" value="Nudix"/>
    <property type="match status" value="1"/>
</dbReference>
<dbReference type="GO" id="GO:0003824">
    <property type="term" value="F:catalytic activity"/>
    <property type="evidence" value="ECO:0007669"/>
    <property type="project" value="UniProtKB-ARBA"/>
</dbReference>
<dbReference type="InterPro" id="IPR000086">
    <property type="entry name" value="NUDIX_hydrolase_dom"/>
</dbReference>
<gene>
    <name evidence="2" type="ORF">GBA63_02615</name>
</gene>
<dbReference type="InterPro" id="IPR015797">
    <property type="entry name" value="NUDIX_hydrolase-like_dom_sf"/>
</dbReference>
<dbReference type="RefSeq" id="WP_166173225.1">
    <property type="nucleotide sequence ID" value="NZ_CP045119.1"/>
</dbReference>
<dbReference type="CDD" id="cd04692">
    <property type="entry name" value="NUDIX_Hydrolase"/>
    <property type="match status" value="1"/>
</dbReference>
<organism evidence="2 3">
    <name type="scientific">Rubrobacter tropicus</name>
    <dbReference type="NCBI Taxonomy" id="2653851"/>
    <lineage>
        <taxon>Bacteria</taxon>
        <taxon>Bacillati</taxon>
        <taxon>Actinomycetota</taxon>
        <taxon>Rubrobacteria</taxon>
        <taxon>Rubrobacterales</taxon>
        <taxon>Rubrobacteraceae</taxon>
        <taxon>Rubrobacter</taxon>
    </lineage>
</organism>
<dbReference type="Pfam" id="PF00293">
    <property type="entry name" value="NUDIX"/>
    <property type="match status" value="1"/>
</dbReference>
<accession>A0A6G8Q5C6</accession>
<dbReference type="PANTHER" id="PTHR10885:SF0">
    <property type="entry name" value="ISOPENTENYL-DIPHOSPHATE DELTA-ISOMERASE"/>
    <property type="match status" value="1"/>
</dbReference>
<dbReference type="KEGG" id="rub:GBA63_02615"/>